<accession>A0ABY8ESM9</accession>
<dbReference type="CDD" id="cd06223">
    <property type="entry name" value="PRTases_typeI"/>
    <property type="match status" value="1"/>
</dbReference>
<evidence type="ECO:0000313" key="10">
    <source>
        <dbReference type="EMBL" id="WFD48064.1"/>
    </source>
</evidence>
<dbReference type="Proteomes" id="UP000818624">
    <property type="component" value="Chromosome 3"/>
</dbReference>
<dbReference type="EMBL" id="CP046236">
    <property type="protein sequence ID" value="WFD48064.1"/>
    <property type="molecule type" value="Genomic_DNA"/>
</dbReference>
<dbReference type="Gene3D" id="3.60.20.10">
    <property type="entry name" value="Glutamine Phosphoribosylpyrophosphate, subunit 1, domain 1"/>
    <property type="match status" value="1"/>
</dbReference>
<dbReference type="Pfam" id="PF00156">
    <property type="entry name" value="Pribosyltran"/>
    <property type="match status" value="1"/>
</dbReference>
<dbReference type="NCBIfam" id="TIGR01134">
    <property type="entry name" value="purF"/>
    <property type="match status" value="1"/>
</dbReference>
<feature type="domain" description="Glutamine amidotransferase type-2" evidence="9">
    <location>
        <begin position="2"/>
        <end position="240"/>
    </location>
</feature>
<dbReference type="InterPro" id="IPR029057">
    <property type="entry name" value="PRTase-like"/>
</dbReference>
<protein>
    <recommendedName>
        <fullName evidence="3 8">Amidophosphoribosyltransferase</fullName>
        <shortName evidence="8">ATase</shortName>
        <ecNumber evidence="3 8">2.4.2.14</ecNumber>
    </recommendedName>
    <alternativeName>
        <fullName evidence="8">Glutamine phosphoribosylpyrophosphate amidotransferase</fullName>
    </alternativeName>
</protein>
<gene>
    <name evidence="10" type="primary">ADE4</name>
    <name evidence="10" type="ORF">GLX27_002731</name>
</gene>
<keyword evidence="11" id="KW-1185">Reference proteome</keyword>
<dbReference type="SUPFAM" id="SSF53271">
    <property type="entry name" value="PRTase-like"/>
    <property type="match status" value="1"/>
</dbReference>
<evidence type="ECO:0000256" key="8">
    <source>
        <dbReference type="PIRNR" id="PIRNR000485"/>
    </source>
</evidence>
<dbReference type="GO" id="GO:0004044">
    <property type="term" value="F:amidophosphoribosyltransferase activity"/>
    <property type="evidence" value="ECO:0007669"/>
    <property type="project" value="UniProtKB-EC"/>
</dbReference>
<evidence type="ECO:0000256" key="3">
    <source>
        <dbReference type="ARBA" id="ARBA00011941"/>
    </source>
</evidence>
<evidence type="ECO:0000256" key="5">
    <source>
        <dbReference type="ARBA" id="ARBA00022679"/>
    </source>
</evidence>
<dbReference type="PROSITE" id="PS51278">
    <property type="entry name" value="GATASE_TYPE_2"/>
    <property type="match status" value="1"/>
</dbReference>
<dbReference type="Gene3D" id="3.40.50.2020">
    <property type="match status" value="1"/>
</dbReference>
<dbReference type="InterPro" id="IPR005854">
    <property type="entry name" value="PurF"/>
</dbReference>
<comment type="similarity">
    <text evidence="2 8">In the C-terminal section; belongs to the purine/pyrimidine phosphoribosyltransferase family.</text>
</comment>
<dbReference type="SUPFAM" id="SSF56235">
    <property type="entry name" value="N-terminal nucleophile aminohydrolases (Ntn hydrolases)"/>
    <property type="match status" value="1"/>
</dbReference>
<dbReference type="InterPro" id="IPR029055">
    <property type="entry name" value="Ntn_hydrolases_N"/>
</dbReference>
<dbReference type="PIRSF" id="PIRSF000485">
    <property type="entry name" value="Amd_phspho_trans"/>
    <property type="match status" value="1"/>
</dbReference>
<dbReference type="Pfam" id="PF13522">
    <property type="entry name" value="GATase_6"/>
    <property type="match status" value="1"/>
</dbReference>
<dbReference type="HAMAP" id="MF_01931">
    <property type="entry name" value="PurF"/>
    <property type="match status" value="1"/>
</dbReference>
<proteinExistence type="inferred from homology"/>
<keyword evidence="7" id="KW-0315">Glutamine amidotransferase</keyword>
<dbReference type="InterPro" id="IPR035584">
    <property type="entry name" value="PurF_N"/>
</dbReference>
<evidence type="ECO:0000256" key="6">
    <source>
        <dbReference type="ARBA" id="ARBA00022755"/>
    </source>
</evidence>
<evidence type="ECO:0000256" key="1">
    <source>
        <dbReference type="ARBA" id="ARBA00005209"/>
    </source>
</evidence>
<sequence>MCGIIAVLLQQGHAASEIHEGLGLLQHRGQDAAGIVTCGKGGRFYQCKANGMVRDVFEPHNLATLQGSMGVGHVRYPTAGSFAHSEAQPFYVNSPYGIVFAHNGNTVNQDELRKLLDSEAHRHINTDSDSELLLNLFAYHLQSTGKFRINEEDIFTAIQRLMQQAKGGYACVAMLAGFGIIAFRDPHGIRPLGMCVRRSEQGPEGSLDYCFASESVVGDALNFEQFSDLGPGEAVIVTKTSQMRRTLVTVPAPNTFTPDIFEYVYFARPDSVIDGVSVYRSRMAMGDRLAAQVKRELLDAGEQIDVVIPVPDTSRVAALQLAQCLHIPYREGFVKNRYVGRTFIMPGQNVRRKNVRRKLNAMALEFSGKNVLLVDDSIVRGTTSLEIIQMARDAGAKKVFMASCAPPIRFSNVYGIDMPSRAELVAHNRSIAEVAETIQADAVVYQTLEELIASVRGLNPAITKFDCSVFNGEYVTGDVDEAFLRHLEQVRAGNDKVKKAAQNIAAAAQPEAETVTSCSGPMNGAEDIGLYNGWTR</sequence>
<evidence type="ECO:0000256" key="2">
    <source>
        <dbReference type="ARBA" id="ARBA00010138"/>
    </source>
</evidence>
<keyword evidence="5 8" id="KW-0808">Transferase</keyword>
<dbReference type="InterPro" id="IPR017932">
    <property type="entry name" value="GATase_2_dom"/>
</dbReference>
<dbReference type="PANTHER" id="PTHR11907">
    <property type="entry name" value="AMIDOPHOSPHORIBOSYLTRANSFERASE"/>
    <property type="match status" value="1"/>
</dbReference>
<evidence type="ECO:0000313" key="11">
    <source>
        <dbReference type="Proteomes" id="UP000818624"/>
    </source>
</evidence>
<organism evidence="10 11">
    <name type="scientific">Malassezia furfur</name>
    <name type="common">Pityriasis versicolor infection agent</name>
    <name type="synonym">Pityrosporum furfur</name>
    <dbReference type="NCBI Taxonomy" id="55194"/>
    <lineage>
        <taxon>Eukaryota</taxon>
        <taxon>Fungi</taxon>
        <taxon>Dikarya</taxon>
        <taxon>Basidiomycota</taxon>
        <taxon>Ustilaginomycotina</taxon>
        <taxon>Malasseziomycetes</taxon>
        <taxon>Malasseziales</taxon>
        <taxon>Malasseziaceae</taxon>
        <taxon>Malassezia</taxon>
    </lineage>
</organism>
<dbReference type="CDD" id="cd00715">
    <property type="entry name" value="GPATase_N"/>
    <property type="match status" value="1"/>
</dbReference>
<comment type="pathway">
    <text evidence="1 8">Purine metabolism; IMP biosynthesis via de novo pathway; N(1)-(5-phospho-D-ribosyl)glycinamide from 5-phospho-alpha-D-ribose 1-diphosphate: step 1/2.</text>
</comment>
<reference evidence="10 11" key="1">
    <citation type="journal article" date="2020" name="Elife">
        <title>Loss of centromere function drives karyotype evolution in closely related Malassezia species.</title>
        <authorList>
            <person name="Sankaranarayanan S.R."/>
            <person name="Ianiri G."/>
            <person name="Coelho M.A."/>
            <person name="Reza M.H."/>
            <person name="Thimmappa B.C."/>
            <person name="Ganguly P."/>
            <person name="Vadnala R.N."/>
            <person name="Sun S."/>
            <person name="Siddharthan R."/>
            <person name="Tellgren-Roth C."/>
            <person name="Dawson T.L."/>
            <person name="Heitman J."/>
            <person name="Sanyal K."/>
        </authorList>
    </citation>
    <scope>NUCLEOTIDE SEQUENCE [LARGE SCALE GENOMIC DNA]</scope>
    <source>
        <strain evidence="10">CBS14141</strain>
    </source>
</reference>
<keyword evidence="4 8" id="KW-0328">Glycosyltransferase</keyword>
<comment type="catalytic activity">
    <reaction evidence="8">
        <text>5-phospho-beta-D-ribosylamine + L-glutamate + diphosphate = 5-phospho-alpha-D-ribose 1-diphosphate + L-glutamine + H2O</text>
        <dbReference type="Rhea" id="RHEA:14905"/>
        <dbReference type="ChEBI" id="CHEBI:15377"/>
        <dbReference type="ChEBI" id="CHEBI:29985"/>
        <dbReference type="ChEBI" id="CHEBI:33019"/>
        <dbReference type="ChEBI" id="CHEBI:58017"/>
        <dbReference type="ChEBI" id="CHEBI:58359"/>
        <dbReference type="ChEBI" id="CHEBI:58681"/>
        <dbReference type="EC" id="2.4.2.14"/>
    </reaction>
</comment>
<name>A0ABY8ESM9_MALFU</name>
<evidence type="ECO:0000256" key="7">
    <source>
        <dbReference type="ARBA" id="ARBA00022962"/>
    </source>
</evidence>
<evidence type="ECO:0000259" key="9">
    <source>
        <dbReference type="PROSITE" id="PS51278"/>
    </source>
</evidence>
<keyword evidence="6 8" id="KW-0658">Purine biosynthesis</keyword>
<evidence type="ECO:0000256" key="4">
    <source>
        <dbReference type="ARBA" id="ARBA00022676"/>
    </source>
</evidence>
<dbReference type="EC" id="2.4.2.14" evidence="3 8"/>
<dbReference type="InterPro" id="IPR000836">
    <property type="entry name" value="PRTase_dom"/>
</dbReference>